<evidence type="ECO:0000313" key="2">
    <source>
        <dbReference type="Proteomes" id="UP000018208"/>
    </source>
</evidence>
<dbReference type="KEGG" id="ssao:94295575"/>
<name>A0A9P8LWS6_9EUKA</name>
<organism evidence="1 2">
    <name type="scientific">Spironucleus salmonicida</name>
    <dbReference type="NCBI Taxonomy" id="348837"/>
    <lineage>
        <taxon>Eukaryota</taxon>
        <taxon>Metamonada</taxon>
        <taxon>Diplomonadida</taxon>
        <taxon>Hexamitidae</taxon>
        <taxon>Hexamitinae</taxon>
        <taxon>Spironucleus</taxon>
    </lineage>
</organism>
<reference evidence="1 2" key="1">
    <citation type="journal article" date="2014" name="PLoS Genet.">
        <title>The Genome of Spironucleus salmonicida Highlights a Fish Pathogen Adapted to Fluctuating Environments.</title>
        <authorList>
            <person name="Xu F."/>
            <person name="Jerlstrom-Hultqvist J."/>
            <person name="Einarsson E."/>
            <person name="Astvaldsson A."/>
            <person name="Svard S.G."/>
            <person name="Andersson J.O."/>
        </authorList>
    </citation>
    <scope>NUCLEOTIDE SEQUENCE [LARGE SCALE GENOMIC DNA]</scope>
    <source>
        <strain evidence="1 2">ATCC 50377</strain>
    </source>
</reference>
<evidence type="ECO:0000313" key="1">
    <source>
        <dbReference type="EMBL" id="KAH0576014.1"/>
    </source>
</evidence>
<proteinExistence type="predicted"/>
<protein>
    <submittedName>
        <fullName evidence="1">Cysteine-rich protein</fullName>
    </submittedName>
</protein>
<dbReference type="AlphaFoldDB" id="A0A9P8LWS6"/>
<gene>
    <name evidence="1" type="ORF">SS50377_21552</name>
</gene>
<dbReference type="RefSeq" id="XP_067766787.1">
    <property type="nucleotide sequence ID" value="XM_067905470.1"/>
</dbReference>
<dbReference type="Proteomes" id="UP000018208">
    <property type="component" value="Unassembled WGS sequence"/>
</dbReference>
<dbReference type="EMBL" id="AUWU02000002">
    <property type="protein sequence ID" value="KAH0576014.1"/>
    <property type="molecule type" value="Genomic_DNA"/>
</dbReference>
<sequence>MKCIPGQQAACCAFLMCEEGRKICCNCSQELKEGEFYHGGRHIKCGTDGISSLCACGNLHTCLLRDGRASIQCMRGFLLSDYPCY</sequence>
<dbReference type="GeneID" id="94295575"/>
<keyword evidence="2" id="KW-1185">Reference proteome</keyword>
<comment type="caution">
    <text evidence="1">The sequence shown here is derived from an EMBL/GenBank/DDBJ whole genome shotgun (WGS) entry which is preliminary data.</text>
</comment>
<accession>A0A9P8LWS6</accession>